<dbReference type="InterPro" id="IPR000182">
    <property type="entry name" value="GNAT_dom"/>
</dbReference>
<dbReference type="RefSeq" id="WP_041272300.1">
    <property type="nucleotide sequence ID" value="NZ_JAYFNZ010000003.1"/>
</dbReference>
<evidence type="ECO:0000259" key="2">
    <source>
        <dbReference type="PROSITE" id="PS51186"/>
    </source>
</evidence>
<feature type="domain" description="N-acetyltransferase" evidence="2">
    <location>
        <begin position="2"/>
        <end position="154"/>
    </location>
</feature>
<dbReference type="GO" id="GO:0034069">
    <property type="term" value="F:aminoglycoside N-acetyltransferase activity"/>
    <property type="evidence" value="ECO:0007669"/>
    <property type="project" value="TreeGrafter"/>
</dbReference>
<feature type="region of interest" description="Disordered" evidence="1">
    <location>
        <begin position="274"/>
        <end position="302"/>
    </location>
</feature>
<dbReference type="PATRIC" id="fig|49338.4.peg.1440"/>
<dbReference type="AlphaFoldDB" id="A0A098AX51"/>
<sequence length="302" mass="33757">MKEMRPALWSDMERLKAIWKLCFGDEDSFIDFYFARRFQPEQVAVYLVDQVITAMLTMIPIQYVDGPEGEKTRQGAMLYAIATHPDFQRRGMASELMEWALAYLGSRQIELCVLVPAEEKLFGFYERQGYQAGFTLREAVLNRDEIRVMGKETPDLAVAAALPQTYNSIRNQLLRGTPYIAYGEEEVAYQKQVSRLSGADLYELSSGEVQGCAAVECLTEDKVLVKELLVPEALIAQGLKALAQTIPAQEFIIRTPAPWGQGIGGQIRSFGMLKRTSSRESGPTNQEDSLPGEGAYLGLAFD</sequence>
<organism evidence="3">
    <name type="scientific">Desulfitobacterium hafniense</name>
    <name type="common">Desulfitobacterium frappieri</name>
    <dbReference type="NCBI Taxonomy" id="49338"/>
    <lineage>
        <taxon>Bacteria</taxon>
        <taxon>Bacillati</taxon>
        <taxon>Bacillota</taxon>
        <taxon>Clostridia</taxon>
        <taxon>Eubacteriales</taxon>
        <taxon>Desulfitobacteriaceae</taxon>
        <taxon>Desulfitobacterium</taxon>
    </lineage>
</organism>
<dbReference type="SUPFAM" id="SSF55729">
    <property type="entry name" value="Acyl-CoA N-acyltransferases (Nat)"/>
    <property type="match status" value="1"/>
</dbReference>
<dbReference type="PANTHER" id="PTHR37817:SF1">
    <property type="entry name" value="N-ACETYLTRANSFERASE EIS"/>
    <property type="match status" value="1"/>
</dbReference>
<keyword evidence="3" id="KW-0808">Transferase</keyword>
<feature type="compositionally biased region" description="Polar residues" evidence="1">
    <location>
        <begin position="279"/>
        <end position="288"/>
    </location>
</feature>
<name>A0A098AX51_DESHA</name>
<dbReference type="Gene3D" id="3.40.630.30">
    <property type="match status" value="1"/>
</dbReference>
<dbReference type="PROSITE" id="PS51186">
    <property type="entry name" value="GNAT"/>
    <property type="match status" value="1"/>
</dbReference>
<evidence type="ECO:0000256" key="1">
    <source>
        <dbReference type="SAM" id="MobiDB-lite"/>
    </source>
</evidence>
<accession>A0A098AX51</accession>
<dbReference type="CDD" id="cd04301">
    <property type="entry name" value="NAT_SF"/>
    <property type="match status" value="1"/>
</dbReference>
<dbReference type="EMBL" id="LK996017">
    <property type="protein sequence ID" value="CDX01219.1"/>
    <property type="molecule type" value="Genomic_DNA"/>
</dbReference>
<reference evidence="3" key="1">
    <citation type="submission" date="2014-07" db="EMBL/GenBank/DDBJ databases">
        <authorList>
            <person name="Hornung V.Bastian."/>
        </authorList>
    </citation>
    <scope>NUCLEOTIDE SEQUENCE</scope>
    <source>
        <strain evidence="3">PCE-S</strain>
    </source>
</reference>
<dbReference type="Pfam" id="PF13527">
    <property type="entry name" value="Acetyltransf_9"/>
    <property type="match status" value="1"/>
</dbReference>
<evidence type="ECO:0000313" key="3">
    <source>
        <dbReference type="EMBL" id="CDX01219.1"/>
    </source>
</evidence>
<dbReference type="InterPro" id="IPR051554">
    <property type="entry name" value="Acetyltransferase_Eis"/>
</dbReference>
<dbReference type="GO" id="GO:0030649">
    <property type="term" value="P:aminoglycoside antibiotic catabolic process"/>
    <property type="evidence" value="ECO:0007669"/>
    <property type="project" value="TreeGrafter"/>
</dbReference>
<dbReference type="PANTHER" id="PTHR37817">
    <property type="entry name" value="N-ACETYLTRANSFERASE EIS"/>
    <property type="match status" value="1"/>
</dbReference>
<gene>
    <name evidence="3" type="ORF">DPCES_1332</name>
</gene>
<dbReference type="InterPro" id="IPR016181">
    <property type="entry name" value="Acyl_CoA_acyltransferase"/>
</dbReference>
<proteinExistence type="predicted"/>
<protein>
    <submittedName>
        <fullName evidence="3">Acetyltransferase</fullName>
    </submittedName>
</protein>